<evidence type="ECO:0000256" key="1">
    <source>
        <dbReference type="SAM" id="SignalP"/>
    </source>
</evidence>
<feature type="chain" id="PRO_5014895387" evidence="1">
    <location>
        <begin position="26"/>
        <end position="75"/>
    </location>
</feature>
<evidence type="ECO:0000313" key="2">
    <source>
        <dbReference type="EMBL" id="MBW31898.1"/>
    </source>
</evidence>
<reference evidence="2" key="1">
    <citation type="submission" date="2018-01" db="EMBL/GenBank/DDBJ databases">
        <title>An insight into the sialome of Amazonian anophelines.</title>
        <authorList>
            <person name="Ribeiro J.M."/>
            <person name="Scarpassa V."/>
            <person name="Calvo E."/>
        </authorList>
    </citation>
    <scope>NUCLEOTIDE SEQUENCE</scope>
    <source>
        <tissue evidence="2">Salivary glands</tissue>
    </source>
</reference>
<protein>
    <submittedName>
        <fullName evidence="2">Putative secreted peptide</fullName>
    </submittedName>
</protein>
<dbReference type="EMBL" id="GGFM01011147">
    <property type="protein sequence ID" value="MBW31898.1"/>
    <property type="molecule type" value="Transcribed_RNA"/>
</dbReference>
<proteinExistence type="predicted"/>
<keyword evidence="1" id="KW-0732">Signal</keyword>
<organism evidence="2">
    <name type="scientific">Anopheles braziliensis</name>
    <dbReference type="NCBI Taxonomy" id="58242"/>
    <lineage>
        <taxon>Eukaryota</taxon>
        <taxon>Metazoa</taxon>
        <taxon>Ecdysozoa</taxon>
        <taxon>Arthropoda</taxon>
        <taxon>Hexapoda</taxon>
        <taxon>Insecta</taxon>
        <taxon>Pterygota</taxon>
        <taxon>Neoptera</taxon>
        <taxon>Endopterygota</taxon>
        <taxon>Diptera</taxon>
        <taxon>Nematocera</taxon>
        <taxon>Culicoidea</taxon>
        <taxon>Culicidae</taxon>
        <taxon>Anophelinae</taxon>
        <taxon>Anopheles</taxon>
    </lineage>
</organism>
<accession>A0A2M3ZU49</accession>
<sequence length="75" mass="8286">MVGRNWKAAALVASCALIRSNTLTAARNVRKHSIKTTLFYRCLVLSASLKPRRIGQTHSLLVIAILMPVQHLCTT</sequence>
<dbReference type="AlphaFoldDB" id="A0A2M3ZU49"/>
<feature type="signal peptide" evidence="1">
    <location>
        <begin position="1"/>
        <end position="25"/>
    </location>
</feature>
<name>A0A2M3ZU49_9DIPT</name>